<keyword evidence="3" id="KW-1133">Transmembrane helix</keyword>
<dbReference type="InterPro" id="IPR051829">
    <property type="entry name" value="Multiheme_Cytochr_ET"/>
</dbReference>
<dbReference type="Pfam" id="PF09699">
    <property type="entry name" value="Paired_CXXCH_1"/>
    <property type="match status" value="1"/>
</dbReference>
<dbReference type="SUPFAM" id="SSF48452">
    <property type="entry name" value="TPR-like"/>
    <property type="match status" value="1"/>
</dbReference>
<dbReference type="InterPro" id="IPR023155">
    <property type="entry name" value="Cyt_c-552/4"/>
</dbReference>
<dbReference type="PROSITE" id="PS50005">
    <property type="entry name" value="TPR"/>
    <property type="match status" value="1"/>
</dbReference>
<evidence type="ECO:0000256" key="1">
    <source>
        <dbReference type="ARBA" id="ARBA00022729"/>
    </source>
</evidence>
<keyword evidence="2" id="KW-0802">TPR repeat</keyword>
<keyword evidence="1" id="KW-0732">Signal</keyword>
<dbReference type="AlphaFoldDB" id="A0A9X8HLL6"/>
<reference evidence="6 7" key="1">
    <citation type="submission" date="2018-11" db="EMBL/GenBank/DDBJ databases">
        <title>Genomic analyses of the natural microbiome of Caenorhabditis elegans.</title>
        <authorList>
            <person name="Samuel B."/>
        </authorList>
    </citation>
    <scope>NUCLEOTIDE SEQUENCE [LARGE SCALE GENOMIC DNA]</scope>
    <source>
        <strain evidence="6 7">BIGb0473</strain>
    </source>
</reference>
<protein>
    <submittedName>
        <fullName evidence="6">CXXCH cytochrome family protein</fullName>
    </submittedName>
</protein>
<evidence type="ECO:0000256" key="2">
    <source>
        <dbReference type="PROSITE-ProRule" id="PRU00339"/>
    </source>
</evidence>
<dbReference type="Pfam" id="PF13181">
    <property type="entry name" value="TPR_8"/>
    <property type="match status" value="1"/>
</dbReference>
<dbReference type="InterPro" id="IPR036280">
    <property type="entry name" value="Multihaem_cyt_sf"/>
</dbReference>
<dbReference type="Proteomes" id="UP000269115">
    <property type="component" value="Unassembled WGS sequence"/>
</dbReference>
<feature type="domain" description="Doubled CXXCH motif" evidence="4">
    <location>
        <begin position="335"/>
        <end position="367"/>
    </location>
</feature>
<sequence>MSKKRAVTPPQQPPVRGTSLLWPVLAGAVLLALLGTWFALDRAPARLPVAAQSTPPAPPAPSSPAPALVDEATCQGCHGEQVRQWQGSHHQLAMQPATAQTVLGNFADVQFKSDRETTRFFRQGDRFWVNTPGADGRPQDFEVAYAFGIEPLQQYLIDTGGGHLQALGVAWDTRQQQWFHLYPGQGVDFKNPLHWSKPQQNANFMCVECHTTGFKRNFNAASATFDSHWNSLGVGCQACHGPASGHLAWAAQKPARQVAHAGFQQSLVEGGNLAEVETCARCHARRAPLGDGFHNERRLMDDYLPSRLTRELYELDGKIKDEVFEYGAFTQSKMFAKGVRCSNCHEPHSTQLKAPGDGVCLQCHNPAGKTGVAGVDGAGLKARDYTATEHHHHAPGSPAAQCVSCHMPGKFYMVNDYRHDHGFSIPAPAQALALGTPDACLGCHKGSAGQRVSEQFALWYADRPSDTPAYAASLDLLRSGKPGAAQALLTQLANRELPAIRRATLLAELPNYPSERTLQAARSALGDSAPQVRAAAVEALAALLPPQQRSMPLAPLLRDPVLAVRIAAAYALLPARAAGLGAAQAAFEQALGEYESVQLSLLERAEANLNLALLYQANGRTDAVEPYLRSAVLRDADFLPARVALVQWLDSHGRQDEARTLLEDSLRQHPDSALLQQAHGLALIRQGRRDQALVALRKAVQLAPQNAGYGYVLAVALHDQGQREPAMQQLWSSLQQQPFNRDVRLALMHYLQQARQVDTANALLESLRQLNPYDPMLQPRPASGS</sequence>
<dbReference type="PANTHER" id="PTHR35038">
    <property type="entry name" value="DISSIMILATORY SULFITE REDUCTASE SIRA"/>
    <property type="match status" value="1"/>
</dbReference>
<feature type="domain" description="Cytochrome c-552/4" evidence="5">
    <location>
        <begin position="73"/>
        <end position="98"/>
    </location>
</feature>
<proteinExistence type="predicted"/>
<feature type="repeat" description="TPR" evidence="2">
    <location>
        <begin position="673"/>
        <end position="706"/>
    </location>
</feature>
<dbReference type="RefSeq" id="WP_123752405.1">
    <property type="nucleotide sequence ID" value="NZ_RJUR01000011.1"/>
</dbReference>
<dbReference type="InterPro" id="IPR010177">
    <property type="entry name" value="Paired_CXXCH_1"/>
</dbReference>
<accession>A0A9X8HLL6</accession>
<keyword evidence="3" id="KW-0472">Membrane</keyword>
<dbReference type="SMART" id="SM00028">
    <property type="entry name" value="TPR"/>
    <property type="match status" value="3"/>
</dbReference>
<dbReference type="InterPro" id="IPR019734">
    <property type="entry name" value="TPR_rpt"/>
</dbReference>
<dbReference type="SUPFAM" id="SSF48695">
    <property type="entry name" value="Multiheme cytochromes"/>
    <property type="match status" value="1"/>
</dbReference>
<feature type="domain" description="Cytochrome c-552/4" evidence="5">
    <location>
        <begin position="200"/>
        <end position="241"/>
    </location>
</feature>
<organism evidence="6 7">
    <name type="scientific">Pseudomonas putida</name>
    <name type="common">Arthrobacter siderocapsulatus</name>
    <dbReference type="NCBI Taxonomy" id="303"/>
    <lineage>
        <taxon>Bacteria</taxon>
        <taxon>Pseudomonadati</taxon>
        <taxon>Pseudomonadota</taxon>
        <taxon>Gammaproteobacteria</taxon>
        <taxon>Pseudomonadales</taxon>
        <taxon>Pseudomonadaceae</taxon>
        <taxon>Pseudomonas</taxon>
    </lineage>
</organism>
<evidence type="ECO:0000259" key="5">
    <source>
        <dbReference type="Pfam" id="PF13435"/>
    </source>
</evidence>
<dbReference type="InterPro" id="IPR011989">
    <property type="entry name" value="ARM-like"/>
</dbReference>
<dbReference type="Gene3D" id="1.25.40.10">
    <property type="entry name" value="Tetratricopeptide repeat domain"/>
    <property type="match status" value="1"/>
</dbReference>
<evidence type="ECO:0000256" key="3">
    <source>
        <dbReference type="SAM" id="Phobius"/>
    </source>
</evidence>
<dbReference type="Gene3D" id="1.10.1130.10">
    <property type="entry name" value="Flavocytochrome C3, Chain A"/>
    <property type="match status" value="2"/>
</dbReference>
<dbReference type="InterPro" id="IPR011990">
    <property type="entry name" value="TPR-like_helical_dom_sf"/>
</dbReference>
<feature type="transmembrane region" description="Helical" evidence="3">
    <location>
        <begin position="20"/>
        <end position="40"/>
    </location>
</feature>
<comment type="caution">
    <text evidence="6">The sequence shown here is derived from an EMBL/GenBank/DDBJ whole genome shotgun (WGS) entry which is preliminary data.</text>
</comment>
<keyword evidence="3" id="KW-0812">Transmembrane</keyword>
<dbReference type="EMBL" id="RJUR01000011">
    <property type="protein sequence ID" value="ROQ52998.1"/>
    <property type="molecule type" value="Genomic_DNA"/>
</dbReference>
<dbReference type="PANTHER" id="PTHR35038:SF8">
    <property type="entry name" value="C-TYPE POLYHEME CYTOCHROME OMCC"/>
    <property type="match status" value="1"/>
</dbReference>
<dbReference type="Gene3D" id="1.25.10.10">
    <property type="entry name" value="Leucine-rich Repeat Variant"/>
    <property type="match status" value="1"/>
</dbReference>
<dbReference type="Pfam" id="PF13435">
    <property type="entry name" value="Cytochrome_C554"/>
    <property type="match status" value="2"/>
</dbReference>
<dbReference type="GO" id="GO:0016491">
    <property type="term" value="F:oxidoreductase activity"/>
    <property type="evidence" value="ECO:0007669"/>
    <property type="project" value="TreeGrafter"/>
</dbReference>
<evidence type="ECO:0000313" key="6">
    <source>
        <dbReference type="EMBL" id="ROQ52998.1"/>
    </source>
</evidence>
<gene>
    <name evidence="6" type="ORF">EDF85_0748</name>
</gene>
<name>A0A9X8HLL6_PSEPU</name>
<evidence type="ECO:0000313" key="7">
    <source>
        <dbReference type="Proteomes" id="UP000269115"/>
    </source>
</evidence>
<evidence type="ECO:0000259" key="4">
    <source>
        <dbReference type="Pfam" id="PF09699"/>
    </source>
</evidence>